<dbReference type="PANTHER" id="PTHR12035">
    <property type="entry name" value="SIALIC ACID BINDING IMMUNOGLOBULIN-LIKE LECTIN"/>
    <property type="match status" value="1"/>
</dbReference>
<dbReference type="SUPFAM" id="SSF48726">
    <property type="entry name" value="Immunoglobulin"/>
    <property type="match status" value="1"/>
</dbReference>
<evidence type="ECO:0000256" key="1">
    <source>
        <dbReference type="ARBA" id="ARBA00004167"/>
    </source>
</evidence>
<dbReference type="EMBL" id="LZPO01028298">
    <property type="protein sequence ID" value="OBS77689.1"/>
    <property type="molecule type" value="Genomic_DNA"/>
</dbReference>
<dbReference type="PANTHER" id="PTHR12035:SF132">
    <property type="entry name" value="MYELOID CELL SURFACE ANTIGEN CD33"/>
    <property type="match status" value="1"/>
</dbReference>
<evidence type="ECO:0008006" key="8">
    <source>
        <dbReference type="Google" id="ProtNLM"/>
    </source>
</evidence>
<feature type="non-terminal residue" evidence="6">
    <location>
        <position position="284"/>
    </location>
</feature>
<dbReference type="Gene3D" id="2.60.40.10">
    <property type="entry name" value="Immunoglobulins"/>
    <property type="match status" value="2"/>
</dbReference>
<evidence type="ECO:0000313" key="6">
    <source>
        <dbReference type="EMBL" id="OBS77689.1"/>
    </source>
</evidence>
<accession>A0A1A6HHH9</accession>
<sequence>MSAALIDLHYRSNPSSILTLIPQLQYPGTDIIFQWILQYFLLNLTSHLYSFTEPQELFSMPLLLLLLLVWVGHWTLRAKPPIATECQDDNKYKAEVLEMVMVQEGLCVLMPYTFTNLSTYSVQVHTGADTSQDSPVAINKPEWQMLKETQGRFHLIGDRQSNSCSLDIRDAQCFLLLHRKERKLTRELLWEASVCIPHIQPHILPLETMEPGCPRNLTFSMPWACEQGTPPIFSWMSAALTSLGPRTILSSMLTLTPRPQDHGTYLTCEVTFPGAVERTIQLNV</sequence>
<dbReference type="InterPro" id="IPR051036">
    <property type="entry name" value="SIGLEC"/>
</dbReference>
<keyword evidence="2" id="KW-0812">Transmembrane</keyword>
<dbReference type="GO" id="GO:0005886">
    <property type="term" value="C:plasma membrane"/>
    <property type="evidence" value="ECO:0007669"/>
    <property type="project" value="TreeGrafter"/>
</dbReference>
<keyword evidence="5" id="KW-0393">Immunoglobulin domain</keyword>
<evidence type="ECO:0000256" key="3">
    <source>
        <dbReference type="ARBA" id="ARBA00022989"/>
    </source>
</evidence>
<dbReference type="InterPro" id="IPR013783">
    <property type="entry name" value="Ig-like_fold"/>
</dbReference>
<dbReference type="GO" id="GO:0033691">
    <property type="term" value="F:sialic acid binding"/>
    <property type="evidence" value="ECO:0007669"/>
    <property type="project" value="TreeGrafter"/>
</dbReference>
<protein>
    <recommendedName>
        <fullName evidence="8">Ig-like domain-containing protein</fullName>
    </recommendedName>
</protein>
<dbReference type="AlphaFoldDB" id="A0A1A6HHH9"/>
<keyword evidence="3" id="KW-1133">Transmembrane helix</keyword>
<dbReference type="InterPro" id="IPR036179">
    <property type="entry name" value="Ig-like_dom_sf"/>
</dbReference>
<dbReference type="OrthoDB" id="5843397at2759"/>
<evidence type="ECO:0000313" key="7">
    <source>
        <dbReference type="Proteomes" id="UP000092124"/>
    </source>
</evidence>
<keyword evidence="7" id="KW-1185">Reference proteome</keyword>
<dbReference type="Proteomes" id="UP000092124">
    <property type="component" value="Unassembled WGS sequence"/>
</dbReference>
<dbReference type="STRING" id="56216.A0A1A6HHH9"/>
<proteinExistence type="predicted"/>
<evidence type="ECO:0000256" key="5">
    <source>
        <dbReference type="ARBA" id="ARBA00023319"/>
    </source>
</evidence>
<organism evidence="6 7">
    <name type="scientific">Neotoma lepida</name>
    <name type="common">Desert woodrat</name>
    <dbReference type="NCBI Taxonomy" id="56216"/>
    <lineage>
        <taxon>Eukaryota</taxon>
        <taxon>Metazoa</taxon>
        <taxon>Chordata</taxon>
        <taxon>Craniata</taxon>
        <taxon>Vertebrata</taxon>
        <taxon>Euteleostomi</taxon>
        <taxon>Mammalia</taxon>
        <taxon>Eutheria</taxon>
        <taxon>Euarchontoglires</taxon>
        <taxon>Glires</taxon>
        <taxon>Rodentia</taxon>
        <taxon>Myomorpha</taxon>
        <taxon>Muroidea</taxon>
        <taxon>Cricetidae</taxon>
        <taxon>Neotominae</taxon>
        <taxon>Neotoma</taxon>
    </lineage>
</organism>
<evidence type="ECO:0000256" key="2">
    <source>
        <dbReference type="ARBA" id="ARBA00022692"/>
    </source>
</evidence>
<comment type="subcellular location">
    <subcellularLocation>
        <location evidence="1">Membrane</location>
        <topology evidence="1">Single-pass membrane protein</topology>
    </subcellularLocation>
</comment>
<comment type="caution">
    <text evidence="6">The sequence shown here is derived from an EMBL/GenBank/DDBJ whole genome shotgun (WGS) entry which is preliminary data.</text>
</comment>
<dbReference type="GO" id="GO:0007155">
    <property type="term" value="P:cell adhesion"/>
    <property type="evidence" value="ECO:0007669"/>
    <property type="project" value="TreeGrafter"/>
</dbReference>
<name>A0A1A6HHH9_NEOLE</name>
<reference evidence="6 7" key="1">
    <citation type="submission" date="2016-06" db="EMBL/GenBank/DDBJ databases">
        <title>The Draft Genome Sequence and Annotation of the Desert Woodrat Neotoma lepida.</title>
        <authorList>
            <person name="Campbell M."/>
            <person name="Oakeson K.F."/>
            <person name="Yandell M."/>
            <person name="Halpert J.R."/>
            <person name="Dearing D."/>
        </authorList>
    </citation>
    <scope>NUCLEOTIDE SEQUENCE [LARGE SCALE GENOMIC DNA]</scope>
    <source>
        <strain evidence="6">417</strain>
        <tissue evidence="6">Liver</tissue>
    </source>
</reference>
<gene>
    <name evidence="6" type="ORF">A6R68_19922</name>
</gene>
<evidence type="ECO:0000256" key="4">
    <source>
        <dbReference type="ARBA" id="ARBA00023136"/>
    </source>
</evidence>
<keyword evidence="4" id="KW-0472">Membrane</keyword>